<protein>
    <submittedName>
        <fullName evidence="1">Uncharacterized protein</fullName>
    </submittedName>
</protein>
<dbReference type="InterPro" id="IPR039903">
    <property type="entry name" value="Zswim2"/>
</dbReference>
<gene>
    <name evidence="1" type="ORF">GOODEAATRI_030759</name>
</gene>
<keyword evidence="2" id="KW-1185">Reference proteome</keyword>
<name>A0ABV0Q3C5_9TELE</name>
<comment type="caution">
    <text evidence="1">The sequence shown here is derived from an EMBL/GenBank/DDBJ whole genome shotgun (WGS) entry which is preliminary data.</text>
</comment>
<organism evidence="1 2">
    <name type="scientific">Goodea atripinnis</name>
    <dbReference type="NCBI Taxonomy" id="208336"/>
    <lineage>
        <taxon>Eukaryota</taxon>
        <taxon>Metazoa</taxon>
        <taxon>Chordata</taxon>
        <taxon>Craniata</taxon>
        <taxon>Vertebrata</taxon>
        <taxon>Euteleostomi</taxon>
        <taxon>Actinopterygii</taxon>
        <taxon>Neopterygii</taxon>
        <taxon>Teleostei</taxon>
        <taxon>Neoteleostei</taxon>
        <taxon>Acanthomorphata</taxon>
        <taxon>Ovalentaria</taxon>
        <taxon>Atherinomorphae</taxon>
        <taxon>Cyprinodontiformes</taxon>
        <taxon>Goodeidae</taxon>
        <taxon>Goodea</taxon>
    </lineage>
</organism>
<sequence>MFRKTAWRNTASDAVSSHQDQALSTTMLLLRSFGPAAFLLREDGETRSFKFQPSCVKFVDSLKAVTHPAVYPAVDTFVKNTPAADAFQLGLSERQLLEVLQGLHQAEAHRTELDASSAAGNPSRNVPGQEVGSVCRKVIQAQDVCPICQEGLLLKKQPVSYCRCVWVGAVSVDQNMTP</sequence>
<reference evidence="1 2" key="1">
    <citation type="submission" date="2021-06" db="EMBL/GenBank/DDBJ databases">
        <authorList>
            <person name="Palmer J.M."/>
        </authorList>
    </citation>
    <scope>NUCLEOTIDE SEQUENCE [LARGE SCALE GENOMIC DNA]</scope>
    <source>
        <strain evidence="1 2">GA_2019</strain>
        <tissue evidence="1">Muscle</tissue>
    </source>
</reference>
<evidence type="ECO:0000313" key="1">
    <source>
        <dbReference type="EMBL" id="MEQ2189967.1"/>
    </source>
</evidence>
<dbReference type="EMBL" id="JAHRIO010094931">
    <property type="protein sequence ID" value="MEQ2189967.1"/>
    <property type="molecule type" value="Genomic_DNA"/>
</dbReference>
<accession>A0ABV0Q3C5</accession>
<dbReference type="PANTHER" id="PTHR21540:SF3">
    <property type="entry name" value="E3 UBIQUITIN-PROTEIN LIGASE ZSWIM2"/>
    <property type="match status" value="1"/>
</dbReference>
<dbReference type="PANTHER" id="PTHR21540">
    <property type="entry name" value="RING FINGER AND SWIM DOMAIN-CONTAINING PROTEIN 2"/>
    <property type="match status" value="1"/>
</dbReference>
<proteinExistence type="predicted"/>
<dbReference type="Proteomes" id="UP001476798">
    <property type="component" value="Unassembled WGS sequence"/>
</dbReference>
<evidence type="ECO:0000313" key="2">
    <source>
        <dbReference type="Proteomes" id="UP001476798"/>
    </source>
</evidence>